<comment type="caution">
    <text evidence="2">The sequence shown here is derived from an EMBL/GenBank/DDBJ whole genome shotgun (WGS) entry which is preliminary data.</text>
</comment>
<reference evidence="2 3" key="1">
    <citation type="submission" date="2015-08" db="EMBL/GenBank/DDBJ databases">
        <title>Next Generation Sequencing and Analysis of the Genome of Puccinia sorghi L Schw, the Causal Agent of Maize Common Rust.</title>
        <authorList>
            <person name="Rochi L."/>
            <person name="Burguener G."/>
            <person name="Darino M."/>
            <person name="Turjanski A."/>
            <person name="Kreff E."/>
            <person name="Dieguez M.J."/>
            <person name="Sacco F."/>
        </authorList>
    </citation>
    <scope>NUCLEOTIDE SEQUENCE [LARGE SCALE GENOMIC DNA]</scope>
    <source>
        <strain evidence="2 3">RO10H11247</strain>
    </source>
</reference>
<name>A0A0L6V247_9BASI</name>
<evidence type="ECO:0000313" key="3">
    <source>
        <dbReference type="Proteomes" id="UP000037035"/>
    </source>
</evidence>
<keyword evidence="3" id="KW-1185">Reference proteome</keyword>
<protein>
    <submittedName>
        <fullName evidence="2">Uncharacterized protein</fullName>
    </submittedName>
</protein>
<organism evidence="2 3">
    <name type="scientific">Puccinia sorghi</name>
    <dbReference type="NCBI Taxonomy" id="27349"/>
    <lineage>
        <taxon>Eukaryota</taxon>
        <taxon>Fungi</taxon>
        <taxon>Dikarya</taxon>
        <taxon>Basidiomycota</taxon>
        <taxon>Pucciniomycotina</taxon>
        <taxon>Pucciniomycetes</taxon>
        <taxon>Pucciniales</taxon>
        <taxon>Pucciniaceae</taxon>
        <taxon>Puccinia</taxon>
    </lineage>
</organism>
<dbReference type="OrthoDB" id="4473401at2759"/>
<dbReference type="Proteomes" id="UP000037035">
    <property type="component" value="Unassembled WGS sequence"/>
</dbReference>
<feature type="region of interest" description="Disordered" evidence="1">
    <location>
        <begin position="1"/>
        <end position="67"/>
    </location>
</feature>
<proteinExistence type="predicted"/>
<gene>
    <name evidence="2" type="ORF">VP01_2910g4</name>
</gene>
<dbReference type="EMBL" id="LAVV01007847">
    <property type="protein sequence ID" value="KNZ54572.1"/>
    <property type="molecule type" value="Genomic_DNA"/>
</dbReference>
<evidence type="ECO:0000256" key="1">
    <source>
        <dbReference type="SAM" id="MobiDB-lite"/>
    </source>
</evidence>
<dbReference type="VEuPathDB" id="FungiDB:VP01_2910g4"/>
<feature type="compositionally biased region" description="Basic and acidic residues" evidence="1">
    <location>
        <begin position="1"/>
        <end position="18"/>
    </location>
</feature>
<accession>A0A0L6V247</accession>
<dbReference type="AlphaFoldDB" id="A0A0L6V247"/>
<sequence length="104" mass="11307">MSEHYGRQLEENLHREGEESASTMASGFGAKPPRRDLGLLAQESTRSTGVITGGPRANSVPPLKNSTPTLTLNPTWAVIIFLGRNLQSKRYSASAPHVSYEITI</sequence>
<evidence type="ECO:0000313" key="2">
    <source>
        <dbReference type="EMBL" id="KNZ54572.1"/>
    </source>
</evidence>